<sequence length="584" mass="66743">MKKYCDIKLLVFMYISSTIITSLAMKNFSLKHTTFLLVASLLIVLQRKIYVYKNSYYRMLIALLGASFSVFIVRFLAPGQIKVWDVDTFIAFAVAAVNISLLIVSLINSKCVRNIAAVLLGGVFVLPLLLIWGNYFSEHTWINADAISAILQTNPSEAMDYLRDRMELKVAFVFAGIAALAAFLYKSLHQLEIKKAKKNYILIVLLIVLNIVLMVRTNDNFVTWAAHEARDYQESYAEYVRAKQERNENVLKNMSFIESGNKGIYVLVIGESEARNHMSAYGYGRETTPWLDSVKNQENVILFSNAYACYCDTGHALPYVLTAKNQYNDMEIKEAVSIVDMAKAAGFKTVWLSNQVRFSGWDNPITIISDESDQQIRINTHIGNTLDTDYYDGELVNRLDDIDYSDKMLIVIHLMGSHLSYHSRYPVEFEKFTGEGYLSEYDNSVYYTDYVVNNIVDKLSQKKDFKGLIYFSDHGEGIDKDLSHNSANFVYDMVYIPFYMYLSPRYMEENKEAVRMLKSRANDYFTNDLIFNTVMGVMGIKAESVYEPENDLTSQDYDGNLGRFLTMYGTKKISDDPGLEKGTD</sequence>
<evidence type="ECO:0000259" key="8">
    <source>
        <dbReference type="Pfam" id="PF00884"/>
    </source>
</evidence>
<dbReference type="PANTHER" id="PTHR30443">
    <property type="entry name" value="INNER MEMBRANE PROTEIN"/>
    <property type="match status" value="1"/>
</dbReference>
<keyword evidence="3 9" id="KW-0808">Transferase</keyword>
<feature type="transmembrane region" description="Helical" evidence="7">
    <location>
        <begin position="7"/>
        <end position="24"/>
    </location>
</feature>
<feature type="transmembrane region" description="Helical" evidence="7">
    <location>
        <begin position="115"/>
        <end position="135"/>
    </location>
</feature>
<dbReference type="GO" id="GO:0016776">
    <property type="term" value="F:phosphotransferase activity, phosphate group as acceptor"/>
    <property type="evidence" value="ECO:0007669"/>
    <property type="project" value="TreeGrafter"/>
</dbReference>
<feature type="transmembrane region" description="Helical" evidence="7">
    <location>
        <begin position="200"/>
        <end position="217"/>
    </location>
</feature>
<dbReference type="CDD" id="cd16017">
    <property type="entry name" value="LptA"/>
    <property type="match status" value="1"/>
</dbReference>
<feature type="transmembrane region" description="Helical" evidence="7">
    <location>
        <begin position="170"/>
        <end position="188"/>
    </location>
</feature>
<proteinExistence type="predicted"/>
<evidence type="ECO:0000256" key="1">
    <source>
        <dbReference type="ARBA" id="ARBA00004651"/>
    </source>
</evidence>
<dbReference type="EMBL" id="FOQK01000012">
    <property type="protein sequence ID" value="SFI04265.1"/>
    <property type="molecule type" value="Genomic_DNA"/>
</dbReference>
<dbReference type="InterPro" id="IPR040423">
    <property type="entry name" value="PEA_transferase"/>
</dbReference>
<comment type="subcellular location">
    <subcellularLocation>
        <location evidence="1">Cell membrane</location>
        <topology evidence="1">Multi-pass membrane protein</topology>
    </subcellularLocation>
</comment>
<reference evidence="9 10" key="1">
    <citation type="submission" date="2016-10" db="EMBL/GenBank/DDBJ databases">
        <authorList>
            <person name="de Groot N.N."/>
        </authorList>
    </citation>
    <scope>NUCLEOTIDE SEQUENCE [LARGE SCALE GENOMIC DNA]</scope>
    <source>
        <strain evidence="9 10">Z108</strain>
    </source>
</reference>
<feature type="transmembrane region" description="Helical" evidence="7">
    <location>
        <begin position="89"/>
        <end position="108"/>
    </location>
</feature>
<keyword evidence="4 7" id="KW-0812">Transmembrane</keyword>
<dbReference type="InterPro" id="IPR017850">
    <property type="entry name" value="Alkaline_phosphatase_core_sf"/>
</dbReference>
<evidence type="ECO:0000256" key="2">
    <source>
        <dbReference type="ARBA" id="ARBA00022475"/>
    </source>
</evidence>
<feature type="transmembrane region" description="Helical" evidence="7">
    <location>
        <begin position="57"/>
        <end position="77"/>
    </location>
</feature>
<protein>
    <submittedName>
        <fullName evidence="9">Heptose-I-phosphate ethanolaminephosphotransferase</fullName>
    </submittedName>
</protein>
<dbReference type="InterPro" id="IPR000917">
    <property type="entry name" value="Sulfatase_N"/>
</dbReference>
<evidence type="ECO:0000256" key="5">
    <source>
        <dbReference type="ARBA" id="ARBA00022989"/>
    </source>
</evidence>
<evidence type="ECO:0000256" key="4">
    <source>
        <dbReference type="ARBA" id="ARBA00022692"/>
    </source>
</evidence>
<dbReference type="Pfam" id="PF00884">
    <property type="entry name" value="Sulfatase"/>
    <property type="match status" value="1"/>
</dbReference>
<keyword evidence="2" id="KW-1003">Cell membrane</keyword>
<dbReference type="RefSeq" id="WP_075443627.1">
    <property type="nucleotide sequence ID" value="NZ_FOQK01000012.1"/>
</dbReference>
<name>A0A1I3EYX5_SELRU</name>
<evidence type="ECO:0000256" key="7">
    <source>
        <dbReference type="SAM" id="Phobius"/>
    </source>
</evidence>
<dbReference type="GO" id="GO:0005886">
    <property type="term" value="C:plasma membrane"/>
    <property type="evidence" value="ECO:0007669"/>
    <property type="project" value="UniProtKB-SubCell"/>
</dbReference>
<dbReference type="SUPFAM" id="SSF53649">
    <property type="entry name" value="Alkaline phosphatase-like"/>
    <property type="match status" value="1"/>
</dbReference>
<organism evidence="9 10">
    <name type="scientific">Selenomonas ruminantium</name>
    <dbReference type="NCBI Taxonomy" id="971"/>
    <lineage>
        <taxon>Bacteria</taxon>
        <taxon>Bacillati</taxon>
        <taxon>Bacillota</taxon>
        <taxon>Negativicutes</taxon>
        <taxon>Selenomonadales</taxon>
        <taxon>Selenomonadaceae</taxon>
        <taxon>Selenomonas</taxon>
    </lineage>
</organism>
<dbReference type="GO" id="GO:0009244">
    <property type="term" value="P:lipopolysaccharide core region biosynthetic process"/>
    <property type="evidence" value="ECO:0007669"/>
    <property type="project" value="TreeGrafter"/>
</dbReference>
<keyword evidence="5 7" id="KW-1133">Transmembrane helix</keyword>
<gene>
    <name evidence="9" type="ORF">SAMN04487861_11243</name>
</gene>
<evidence type="ECO:0000313" key="9">
    <source>
        <dbReference type="EMBL" id="SFI04265.1"/>
    </source>
</evidence>
<dbReference type="OrthoDB" id="9786870at2"/>
<evidence type="ECO:0000256" key="6">
    <source>
        <dbReference type="ARBA" id="ARBA00023136"/>
    </source>
</evidence>
<dbReference type="PANTHER" id="PTHR30443:SF2">
    <property type="entry name" value="PHOSPHOETHANOLAMINE TRANSFERASE EPTC"/>
    <property type="match status" value="1"/>
</dbReference>
<dbReference type="Gene3D" id="3.40.720.10">
    <property type="entry name" value="Alkaline Phosphatase, subunit A"/>
    <property type="match status" value="1"/>
</dbReference>
<dbReference type="Proteomes" id="UP000183639">
    <property type="component" value="Unassembled WGS sequence"/>
</dbReference>
<feature type="domain" description="Sulfatase N-terminal" evidence="8">
    <location>
        <begin position="265"/>
        <end position="540"/>
    </location>
</feature>
<evidence type="ECO:0000313" key="10">
    <source>
        <dbReference type="Proteomes" id="UP000183639"/>
    </source>
</evidence>
<feature type="transmembrane region" description="Helical" evidence="7">
    <location>
        <begin position="30"/>
        <end position="45"/>
    </location>
</feature>
<accession>A0A1I3EYX5</accession>
<evidence type="ECO:0000256" key="3">
    <source>
        <dbReference type="ARBA" id="ARBA00022679"/>
    </source>
</evidence>
<dbReference type="InterPro" id="IPR058130">
    <property type="entry name" value="PEA_transf_C"/>
</dbReference>
<keyword evidence="6 7" id="KW-0472">Membrane</keyword>
<dbReference type="AlphaFoldDB" id="A0A1I3EYX5"/>